<sequence>MRINENWNGNYVKGKNWNWDKKKKKAKVSQDGVTTYKLNKKELDEYLASLKHKEIKIVKSSDL</sequence>
<dbReference type="Proteomes" id="UP001198983">
    <property type="component" value="Chromosome"/>
</dbReference>
<evidence type="ECO:0000313" key="2">
    <source>
        <dbReference type="Proteomes" id="UP001198983"/>
    </source>
</evidence>
<gene>
    <name evidence="1" type="ORF">JW646_17160</name>
</gene>
<organism evidence="1 2">
    <name type="scientific">Terrisporobacter hibernicus</name>
    <dbReference type="NCBI Taxonomy" id="2813371"/>
    <lineage>
        <taxon>Bacteria</taxon>
        <taxon>Bacillati</taxon>
        <taxon>Bacillota</taxon>
        <taxon>Clostridia</taxon>
        <taxon>Peptostreptococcales</taxon>
        <taxon>Peptostreptococcaceae</taxon>
        <taxon>Terrisporobacter</taxon>
    </lineage>
</organism>
<keyword evidence="2" id="KW-1185">Reference proteome</keyword>
<name>A0AAX2ZD95_9FIRM</name>
<accession>A0AAX2ZD95</accession>
<evidence type="ECO:0000313" key="1">
    <source>
        <dbReference type="EMBL" id="UEL47338.1"/>
    </source>
</evidence>
<proteinExistence type="predicted"/>
<dbReference type="RefSeq" id="WP_228415789.1">
    <property type="nucleotide sequence ID" value="NZ_CP081135.1"/>
</dbReference>
<dbReference type="KEGG" id="tem:JW646_17160"/>
<dbReference type="EMBL" id="CP081135">
    <property type="protein sequence ID" value="UEL47338.1"/>
    <property type="molecule type" value="Genomic_DNA"/>
</dbReference>
<dbReference type="AlphaFoldDB" id="A0AAX2ZD95"/>
<reference evidence="1 2" key="1">
    <citation type="journal article" date="2023" name="Int. J. Syst. Evol. Microbiol.">
        <title>Terrisporobacter hibernicus sp. nov., isolated from bovine faeces in Northern Ireland.</title>
        <authorList>
            <person name="Mitchell M."/>
            <person name="Nguyen S.V."/>
            <person name="Connor M."/>
            <person name="Fairley D.J."/>
            <person name="Donoghue O."/>
            <person name="Marshall H."/>
            <person name="Koolman L."/>
            <person name="McMullan G."/>
            <person name="Schaffer K.E."/>
            <person name="McGrath J.W."/>
            <person name="Fanning S."/>
        </authorList>
    </citation>
    <scope>NUCLEOTIDE SEQUENCE [LARGE SCALE GENOMIC DNA]</scope>
    <source>
        <strain evidence="1 2">MCA3</strain>
    </source>
</reference>
<protein>
    <submittedName>
        <fullName evidence="1">Uncharacterized protein</fullName>
    </submittedName>
</protein>